<evidence type="ECO:0000313" key="2">
    <source>
        <dbReference type="EMBL" id="OSX73451.1"/>
    </source>
</evidence>
<feature type="compositionally biased region" description="Low complexity" evidence="1">
    <location>
        <begin position="447"/>
        <end position="456"/>
    </location>
</feature>
<feature type="compositionally biased region" description="Low complexity" evidence="1">
    <location>
        <begin position="584"/>
        <end position="604"/>
    </location>
</feature>
<feature type="compositionally biased region" description="Polar residues" evidence="1">
    <location>
        <begin position="149"/>
        <end position="162"/>
    </location>
</feature>
<evidence type="ECO:0000256" key="1">
    <source>
        <dbReference type="SAM" id="MobiDB-lite"/>
    </source>
</evidence>
<dbReference type="Proteomes" id="UP000218209">
    <property type="component" value="Unassembled WGS sequence"/>
</dbReference>
<evidence type="ECO:0000313" key="3">
    <source>
        <dbReference type="Proteomes" id="UP000218209"/>
    </source>
</evidence>
<feature type="non-terminal residue" evidence="2">
    <location>
        <position position="1"/>
    </location>
</feature>
<feature type="compositionally biased region" description="Low complexity" evidence="1">
    <location>
        <begin position="62"/>
        <end position="74"/>
    </location>
</feature>
<dbReference type="AlphaFoldDB" id="A0A1X6NXU8"/>
<feature type="region of interest" description="Disordered" evidence="1">
    <location>
        <begin position="447"/>
        <end position="466"/>
    </location>
</feature>
<feature type="compositionally biased region" description="Low complexity" evidence="1">
    <location>
        <begin position="105"/>
        <end position="128"/>
    </location>
</feature>
<feature type="compositionally biased region" description="Basic residues" evidence="1">
    <location>
        <begin position="89"/>
        <end position="104"/>
    </location>
</feature>
<organism evidence="2 3">
    <name type="scientific">Porphyra umbilicalis</name>
    <name type="common">Purple laver</name>
    <name type="synonym">Red alga</name>
    <dbReference type="NCBI Taxonomy" id="2786"/>
    <lineage>
        <taxon>Eukaryota</taxon>
        <taxon>Rhodophyta</taxon>
        <taxon>Bangiophyceae</taxon>
        <taxon>Bangiales</taxon>
        <taxon>Bangiaceae</taxon>
        <taxon>Porphyra</taxon>
    </lineage>
</organism>
<feature type="region of interest" description="Disordered" evidence="1">
    <location>
        <begin position="581"/>
        <end position="619"/>
    </location>
</feature>
<sequence>HWRRGRLCENPTPTKSTALSPSPLLNASREEKARGFWVAAANLAPFPTPRASAACPPVAAHAFSPCRRPASHPAPRTPRRARRPEPRSHCRHQARRAAPARRRGSTPARQRPAAPRRVPEPRQAARPAPQRRHRQKFLAASLSRMRFLSTSGSPAQIENQLGTRKRPIRLPWAASTRRPPSTLHTPRADHPASPTAGLPFLLPSPPPHRPLPPPRPSSPAPTPPNAINESVAHLGPPSLRSRLLGAAAGSAAAAAAAGVTPFAADGRASLPSTEVQGMSCLMEKLTARRRRAASSKVALAAACETALESLAIKTTSLLDGYDAIAEAVKAIQWAAAVERDAPPSPDDEWFEPPLEAAAVGPAAAPSVDSGGAAAAGQAVGTGISSGAPAADVPPPARHAAVAAPRVAAAAVIFTAATPVRTAVARHGVTGGALASVPMAVANARAAGAGGRQPTRAPRNRPRAPLPVVDSTKEYANMPGGGARGTRRRPPASGSWRKSASAGGCVRLLLQQAAPWGGRAARRGCLRSCGAPAAAAAVAAAPAVPTALGVVPCGARRADNREAPPQALARVMSLAVLPRAAGVDAPSATPRAAAPHPHAPLPITAVGAELPTESRPAPDA</sequence>
<keyword evidence="3" id="KW-1185">Reference proteome</keyword>
<feature type="region of interest" description="Disordered" evidence="1">
    <location>
        <begin position="471"/>
        <end position="497"/>
    </location>
</feature>
<gene>
    <name evidence="2" type="ORF">BU14_0346s0003</name>
</gene>
<feature type="region of interest" description="Disordered" evidence="1">
    <location>
        <begin position="149"/>
        <end position="233"/>
    </location>
</feature>
<accession>A0A1X6NXU8</accession>
<protein>
    <submittedName>
        <fullName evidence="2">Uncharacterized protein</fullName>
    </submittedName>
</protein>
<dbReference type="EMBL" id="KV918995">
    <property type="protein sequence ID" value="OSX73451.1"/>
    <property type="molecule type" value="Genomic_DNA"/>
</dbReference>
<feature type="region of interest" description="Disordered" evidence="1">
    <location>
        <begin position="1"/>
        <end position="25"/>
    </location>
</feature>
<feature type="region of interest" description="Disordered" evidence="1">
    <location>
        <begin position="62"/>
        <end position="135"/>
    </location>
</feature>
<proteinExistence type="predicted"/>
<name>A0A1X6NXU8_PORUM</name>
<feature type="compositionally biased region" description="Pro residues" evidence="1">
    <location>
        <begin position="202"/>
        <end position="224"/>
    </location>
</feature>
<feature type="compositionally biased region" description="Polar residues" evidence="1">
    <location>
        <begin position="11"/>
        <end position="25"/>
    </location>
</feature>
<reference evidence="2 3" key="1">
    <citation type="submission" date="2017-03" db="EMBL/GenBank/DDBJ databases">
        <title>WGS assembly of Porphyra umbilicalis.</title>
        <authorList>
            <person name="Brawley S.H."/>
            <person name="Blouin N.A."/>
            <person name="Ficko-Blean E."/>
            <person name="Wheeler G.L."/>
            <person name="Lohr M."/>
            <person name="Goodson H.V."/>
            <person name="Jenkins J.W."/>
            <person name="Blaby-Haas C.E."/>
            <person name="Helliwell K.E."/>
            <person name="Chan C."/>
            <person name="Marriage T."/>
            <person name="Bhattacharya D."/>
            <person name="Klein A.S."/>
            <person name="Badis Y."/>
            <person name="Brodie J."/>
            <person name="Cao Y."/>
            <person name="Collen J."/>
            <person name="Dittami S.M."/>
            <person name="Gachon C.M."/>
            <person name="Green B.R."/>
            <person name="Karpowicz S."/>
            <person name="Kim J.W."/>
            <person name="Kudahl U."/>
            <person name="Lin S."/>
            <person name="Michel G."/>
            <person name="Mittag M."/>
            <person name="Olson B.J."/>
            <person name="Pangilinan J."/>
            <person name="Peng Y."/>
            <person name="Qiu H."/>
            <person name="Shu S."/>
            <person name="Singer J.T."/>
            <person name="Smith A.G."/>
            <person name="Sprecher B.N."/>
            <person name="Wagner V."/>
            <person name="Wang W."/>
            <person name="Wang Z.-Y."/>
            <person name="Yan J."/>
            <person name="Yarish C."/>
            <person name="Zoeuner-Riek S."/>
            <person name="Zhuang Y."/>
            <person name="Zou Y."/>
            <person name="Lindquist E.A."/>
            <person name="Grimwood J."/>
            <person name="Barry K."/>
            <person name="Rokhsar D.S."/>
            <person name="Schmutz J."/>
            <person name="Stiller J.W."/>
            <person name="Grossman A.R."/>
            <person name="Prochnik S.E."/>
        </authorList>
    </citation>
    <scope>NUCLEOTIDE SEQUENCE [LARGE SCALE GENOMIC DNA]</scope>
    <source>
        <strain evidence="2">4086291</strain>
    </source>
</reference>